<name>A0A0A8H7L3_9BACT</name>
<dbReference type="EMBL" id="CP007772">
    <property type="protein sequence ID" value="AJC89957.1"/>
    <property type="molecule type" value="Genomic_DNA"/>
</dbReference>
<dbReference type="HOGENOM" id="CLU_197359_0_0_7"/>
<dbReference type="InterPro" id="IPR036390">
    <property type="entry name" value="WH_DNA-bd_sf"/>
</dbReference>
<gene>
    <name evidence="1" type="ORF">CSUB8521_0054</name>
</gene>
<evidence type="ECO:0008006" key="3">
    <source>
        <dbReference type="Google" id="ProtNLM"/>
    </source>
</evidence>
<dbReference type="Gene3D" id="1.10.10.10">
    <property type="entry name" value="Winged helix-like DNA-binding domain superfamily/Winged helix DNA-binding domain"/>
    <property type="match status" value="1"/>
</dbReference>
<evidence type="ECO:0000313" key="1">
    <source>
        <dbReference type="EMBL" id="AJC89957.1"/>
    </source>
</evidence>
<dbReference type="RefSeq" id="WP_039662334.1">
    <property type="nucleotide sequence ID" value="NZ_CP007772.1"/>
</dbReference>
<dbReference type="SUPFAM" id="SSF46785">
    <property type="entry name" value="Winged helix' DNA-binding domain"/>
    <property type="match status" value="1"/>
</dbReference>
<dbReference type="OrthoDB" id="5358181at2"/>
<dbReference type="Proteomes" id="UP000031135">
    <property type="component" value="Chromosome"/>
</dbReference>
<dbReference type="KEGG" id="csm:CSUB8521_0054"/>
<accession>A0A0A8H7L3</accession>
<dbReference type="Pfam" id="PF13730">
    <property type="entry name" value="HTH_36"/>
    <property type="match status" value="1"/>
</dbReference>
<dbReference type="InterPro" id="IPR036388">
    <property type="entry name" value="WH-like_DNA-bd_sf"/>
</dbReference>
<evidence type="ECO:0000313" key="2">
    <source>
        <dbReference type="Proteomes" id="UP000031135"/>
    </source>
</evidence>
<protein>
    <recommendedName>
        <fullName evidence="3">Plasmid replication protein RepL domain-containing protein</fullName>
    </recommendedName>
</protein>
<dbReference type="AlphaFoldDB" id="A0A0A8H7L3"/>
<sequence length="76" mass="8820">MDDKVKTLCIKIFGKKRFEILEFLALHADDDGFVFANIEKLSKQLNISKPTIISTFKFLEEKALLEKLKNGLYKLK</sequence>
<reference evidence="1 2" key="1">
    <citation type="journal article" date="2014" name="Genome Biol. Evol.">
        <title>Comparative Genomics of the Campylobacter lari Group.</title>
        <authorList>
            <person name="Miller W.G."/>
            <person name="Yee E."/>
            <person name="Chapman M.H."/>
            <person name="Smith T.P."/>
            <person name="Bono J.L."/>
            <person name="Huynh S."/>
            <person name="Parker C.T."/>
            <person name="Vandamme P."/>
            <person name="Luong K."/>
            <person name="Korlach J."/>
        </authorList>
    </citation>
    <scope>NUCLEOTIDE SEQUENCE [LARGE SCALE GENOMIC DNA]</scope>
    <source>
        <strain evidence="1 2">LMG 24374</strain>
    </source>
</reference>
<organism evidence="1 2">
    <name type="scientific">Campylobacter subantarcticus LMG 24374</name>
    <dbReference type="NCBI Taxonomy" id="1388751"/>
    <lineage>
        <taxon>Bacteria</taxon>
        <taxon>Pseudomonadati</taxon>
        <taxon>Campylobacterota</taxon>
        <taxon>Epsilonproteobacteria</taxon>
        <taxon>Campylobacterales</taxon>
        <taxon>Campylobacteraceae</taxon>
        <taxon>Campylobacter</taxon>
    </lineage>
</organism>
<proteinExistence type="predicted"/>